<organism evidence="2 3">
    <name type="scientific">Dokdonella immobilis</name>
    <dbReference type="NCBI Taxonomy" id="578942"/>
    <lineage>
        <taxon>Bacteria</taxon>
        <taxon>Pseudomonadati</taxon>
        <taxon>Pseudomonadota</taxon>
        <taxon>Gammaproteobacteria</taxon>
        <taxon>Lysobacterales</taxon>
        <taxon>Rhodanobacteraceae</taxon>
        <taxon>Dokdonella</taxon>
    </lineage>
</organism>
<dbReference type="InterPro" id="IPR036869">
    <property type="entry name" value="J_dom_sf"/>
</dbReference>
<gene>
    <name evidence="2" type="ORF">SAMN05216289_13029</name>
</gene>
<dbReference type="OrthoDB" id="6028181at2"/>
<dbReference type="RefSeq" id="WP_092409902.1">
    <property type="nucleotide sequence ID" value="NZ_FOVF01000030.1"/>
</dbReference>
<dbReference type="SUPFAM" id="SSF46565">
    <property type="entry name" value="Chaperone J-domain"/>
    <property type="match status" value="1"/>
</dbReference>
<name>A0A1I4ZZ51_9GAMM</name>
<accession>A0A1I4ZZ51</accession>
<dbReference type="STRING" id="578942.SAMN05216289_13029"/>
<dbReference type="AlphaFoldDB" id="A0A1I4ZZ51"/>
<dbReference type="CDD" id="cd06257">
    <property type="entry name" value="DnaJ"/>
    <property type="match status" value="1"/>
</dbReference>
<dbReference type="InterPro" id="IPR001623">
    <property type="entry name" value="DnaJ_domain"/>
</dbReference>
<dbReference type="EMBL" id="FOVF01000030">
    <property type="protein sequence ID" value="SFN55349.1"/>
    <property type="molecule type" value="Genomic_DNA"/>
</dbReference>
<keyword evidence="3" id="KW-1185">Reference proteome</keyword>
<evidence type="ECO:0000313" key="2">
    <source>
        <dbReference type="EMBL" id="SFN55349.1"/>
    </source>
</evidence>
<dbReference type="Proteomes" id="UP000198575">
    <property type="component" value="Unassembled WGS sequence"/>
</dbReference>
<reference evidence="2 3" key="1">
    <citation type="submission" date="2016-10" db="EMBL/GenBank/DDBJ databases">
        <authorList>
            <person name="de Groot N.N."/>
        </authorList>
    </citation>
    <scope>NUCLEOTIDE SEQUENCE [LARGE SCALE GENOMIC DNA]</scope>
    <source>
        <strain evidence="2 3">CGMCC 1.7659</strain>
    </source>
</reference>
<sequence>MVQGVDFLRLYREFQLEPGAGIDDLKLAYRRRVARVHPDRLSAKDPISQHLATEHLQNLTRLYEAGLQFHRQHGRLPGALPSAASEQSAARTPPVFAAAPPRRRRRRLGPAIVVAGFGLTALLAFWPFDEDTTDVESVVAARREPATPAFEVPGQSEGLRLGMPEQVVIEVIGAPMAREGDRWLYGPSWIRFEGGHVAEWYSSPLHTLRISPHREPWPGTAVPALQSATAADRLD</sequence>
<evidence type="ECO:0008006" key="4">
    <source>
        <dbReference type="Google" id="ProtNLM"/>
    </source>
</evidence>
<protein>
    <recommendedName>
        <fullName evidence="4">J domain-containing protein</fullName>
    </recommendedName>
</protein>
<proteinExistence type="predicted"/>
<keyword evidence="1" id="KW-0143">Chaperone</keyword>
<evidence type="ECO:0000313" key="3">
    <source>
        <dbReference type="Proteomes" id="UP000198575"/>
    </source>
</evidence>
<dbReference type="Gene3D" id="1.10.287.110">
    <property type="entry name" value="DnaJ domain"/>
    <property type="match status" value="1"/>
</dbReference>
<evidence type="ECO:0000256" key="1">
    <source>
        <dbReference type="ARBA" id="ARBA00023186"/>
    </source>
</evidence>